<proteinExistence type="predicted"/>
<gene>
    <name evidence="8" type="ORF">M8H41_18180</name>
</gene>
<sequence length="317" mass="34198">MAIGNALGPIISAFIVGVAQWRWLFCIPLFILITLPFYRKNLGEEQDEQGDPGKLDWIGGGLLASTVTLLLLGVTSGTWWFAIGGLLALVLFIARIRSAAKPFIQPELFRNKSYSLLLTIAFLISGIGFSLYPLSPLLLAHVHQLPPSWIGFAMVPGAVASAILGRKGGKLADLKGNLYLFFVASGLLLTCFALLSTFTGITYVFIAIFLIFGNVGQTFMMVAMSNSVSVTLPKKQAGVGMGLYMMLNFIAGGMASGVYGKVVDLGSNVHWNPANIYPNGIIYSNIFLVLAALLVGILMFYYSQVGRANRKSIKLEG</sequence>
<dbReference type="PANTHER" id="PTHR42718">
    <property type="entry name" value="MAJOR FACILITATOR SUPERFAMILY MULTIDRUG TRANSPORTER MFSC"/>
    <property type="match status" value="1"/>
</dbReference>
<keyword evidence="9" id="KW-1185">Reference proteome</keyword>
<evidence type="ECO:0000256" key="4">
    <source>
        <dbReference type="ARBA" id="ARBA00022989"/>
    </source>
</evidence>
<dbReference type="Proteomes" id="UP001176021">
    <property type="component" value="Unassembled WGS sequence"/>
</dbReference>
<organism evidence="8 9">
    <name type="scientific">Desulfosporosinus nitroreducens</name>
    <dbReference type="NCBI Taxonomy" id="2018668"/>
    <lineage>
        <taxon>Bacteria</taxon>
        <taxon>Bacillati</taxon>
        <taxon>Bacillota</taxon>
        <taxon>Clostridia</taxon>
        <taxon>Eubacteriales</taxon>
        <taxon>Desulfitobacteriaceae</taxon>
        <taxon>Desulfosporosinus</taxon>
    </lineage>
</organism>
<protein>
    <submittedName>
        <fullName evidence="8">MFS transporter</fullName>
    </submittedName>
</protein>
<accession>A0ABT8QTX1</accession>
<evidence type="ECO:0000313" key="9">
    <source>
        <dbReference type="Proteomes" id="UP001176021"/>
    </source>
</evidence>
<reference evidence="8" key="1">
    <citation type="submission" date="2022-05" db="EMBL/GenBank/DDBJ databases">
        <title>Expanded diversity of anoxic marine methylotrophy in a Black Sea sulfate reducing microorganism.</title>
        <authorList>
            <person name="Fischer P.Q."/>
            <person name="Stams A.J.M."/>
            <person name="Villanueva L."/>
            <person name="Sousa D.Z."/>
        </authorList>
    </citation>
    <scope>NUCLEOTIDE SEQUENCE</scope>
    <source>
        <strain evidence="8">P130</strain>
    </source>
</reference>
<comment type="subcellular location">
    <subcellularLocation>
        <location evidence="1">Cell membrane</location>
        <topology evidence="1">Multi-pass membrane protein</topology>
    </subcellularLocation>
</comment>
<evidence type="ECO:0000256" key="6">
    <source>
        <dbReference type="SAM" id="Phobius"/>
    </source>
</evidence>
<dbReference type="InterPro" id="IPR011701">
    <property type="entry name" value="MFS"/>
</dbReference>
<evidence type="ECO:0000256" key="3">
    <source>
        <dbReference type="ARBA" id="ARBA00022692"/>
    </source>
</evidence>
<keyword evidence="2" id="KW-0813">Transport</keyword>
<feature type="transmembrane region" description="Helical" evidence="6">
    <location>
        <begin position="280"/>
        <end position="302"/>
    </location>
</feature>
<evidence type="ECO:0000313" key="8">
    <source>
        <dbReference type="EMBL" id="MDO0824765.1"/>
    </source>
</evidence>
<feature type="domain" description="Major facilitator superfamily (MFS) profile" evidence="7">
    <location>
        <begin position="1"/>
        <end position="309"/>
    </location>
</feature>
<feature type="transmembrane region" description="Helical" evidence="6">
    <location>
        <begin position="6"/>
        <end position="35"/>
    </location>
</feature>
<keyword evidence="3 6" id="KW-0812">Transmembrane</keyword>
<dbReference type="Gene3D" id="1.20.1250.20">
    <property type="entry name" value="MFS general substrate transporter like domains"/>
    <property type="match status" value="1"/>
</dbReference>
<name>A0ABT8QTX1_9FIRM</name>
<keyword evidence="4 6" id="KW-1133">Transmembrane helix</keyword>
<dbReference type="InterPro" id="IPR020846">
    <property type="entry name" value="MFS_dom"/>
</dbReference>
<dbReference type="InterPro" id="IPR036259">
    <property type="entry name" value="MFS_trans_sf"/>
</dbReference>
<evidence type="ECO:0000259" key="7">
    <source>
        <dbReference type="PROSITE" id="PS50850"/>
    </source>
</evidence>
<feature type="transmembrane region" description="Helical" evidence="6">
    <location>
        <begin position="177"/>
        <end position="195"/>
    </location>
</feature>
<dbReference type="SUPFAM" id="SSF103473">
    <property type="entry name" value="MFS general substrate transporter"/>
    <property type="match status" value="1"/>
</dbReference>
<feature type="transmembrane region" description="Helical" evidence="6">
    <location>
        <begin position="237"/>
        <end position="260"/>
    </location>
</feature>
<dbReference type="Pfam" id="PF07690">
    <property type="entry name" value="MFS_1"/>
    <property type="match status" value="1"/>
</dbReference>
<feature type="transmembrane region" description="Helical" evidence="6">
    <location>
        <begin position="116"/>
        <end position="135"/>
    </location>
</feature>
<feature type="transmembrane region" description="Helical" evidence="6">
    <location>
        <begin position="79"/>
        <end position="96"/>
    </location>
</feature>
<feature type="transmembrane region" description="Helical" evidence="6">
    <location>
        <begin position="147"/>
        <end position="165"/>
    </location>
</feature>
<evidence type="ECO:0000256" key="1">
    <source>
        <dbReference type="ARBA" id="ARBA00004651"/>
    </source>
</evidence>
<dbReference type="PRINTS" id="PR01036">
    <property type="entry name" value="TCRTETB"/>
</dbReference>
<dbReference type="EMBL" id="JAMJEV010000017">
    <property type="protein sequence ID" value="MDO0824765.1"/>
    <property type="molecule type" value="Genomic_DNA"/>
</dbReference>
<dbReference type="PANTHER" id="PTHR42718:SF9">
    <property type="entry name" value="MAJOR FACILITATOR SUPERFAMILY MULTIDRUG TRANSPORTER MFSC"/>
    <property type="match status" value="1"/>
</dbReference>
<keyword evidence="5 6" id="KW-0472">Membrane</keyword>
<dbReference type="PROSITE" id="PS50850">
    <property type="entry name" value="MFS"/>
    <property type="match status" value="1"/>
</dbReference>
<comment type="caution">
    <text evidence="8">The sequence shown here is derived from an EMBL/GenBank/DDBJ whole genome shotgun (WGS) entry which is preliminary data.</text>
</comment>
<evidence type="ECO:0000256" key="2">
    <source>
        <dbReference type="ARBA" id="ARBA00022448"/>
    </source>
</evidence>
<evidence type="ECO:0000256" key="5">
    <source>
        <dbReference type="ARBA" id="ARBA00023136"/>
    </source>
</evidence>
<feature type="transmembrane region" description="Helical" evidence="6">
    <location>
        <begin position="201"/>
        <end position="225"/>
    </location>
</feature>